<keyword evidence="3" id="KW-1185">Reference proteome</keyword>
<gene>
    <name evidence="2" type="ORF">CC85DRAFT_326207</name>
</gene>
<protein>
    <submittedName>
        <fullName evidence="2">Uncharacterized protein</fullName>
    </submittedName>
</protein>
<evidence type="ECO:0000256" key="1">
    <source>
        <dbReference type="SAM" id="MobiDB-lite"/>
    </source>
</evidence>
<organism evidence="2 3">
    <name type="scientific">Cutaneotrichosporon oleaginosum</name>
    <dbReference type="NCBI Taxonomy" id="879819"/>
    <lineage>
        <taxon>Eukaryota</taxon>
        <taxon>Fungi</taxon>
        <taxon>Dikarya</taxon>
        <taxon>Basidiomycota</taxon>
        <taxon>Agaricomycotina</taxon>
        <taxon>Tremellomycetes</taxon>
        <taxon>Trichosporonales</taxon>
        <taxon>Trichosporonaceae</taxon>
        <taxon>Cutaneotrichosporon</taxon>
    </lineage>
</organism>
<dbReference type="OrthoDB" id="2830113at2759"/>
<dbReference type="AlphaFoldDB" id="A0A0J0XV48"/>
<evidence type="ECO:0000313" key="2">
    <source>
        <dbReference type="EMBL" id="KLT44942.1"/>
    </source>
</evidence>
<dbReference type="Gene3D" id="3.10.450.50">
    <property type="match status" value="1"/>
</dbReference>
<feature type="region of interest" description="Disordered" evidence="1">
    <location>
        <begin position="94"/>
        <end position="132"/>
    </location>
</feature>
<proteinExistence type="predicted"/>
<evidence type="ECO:0000313" key="3">
    <source>
        <dbReference type="Proteomes" id="UP000053611"/>
    </source>
</evidence>
<dbReference type="Proteomes" id="UP000053611">
    <property type="component" value="Unassembled WGS sequence"/>
</dbReference>
<dbReference type="RefSeq" id="XP_018281433.1">
    <property type="nucleotide sequence ID" value="XM_018426426.1"/>
</dbReference>
<sequence length="199" mass="22530">MIPYPLHADIRSSADLTSLYRQYLRVLNNRTFDLMARFVARRCVHNGHRMSAQEYSTLIKPGATFCADEIVADVSQRTIAARLHIEFPASYPGGVRKVRSRTESNGDAREASPTGSATHERHSPTRTTSTPRITRLSEHVFYHFDENWRIDRVWSMVEDVSDQTNMRNSMAVGGDHFPAFGVGRLTSFGRSVPIPHFPP</sequence>
<feature type="compositionally biased region" description="Basic and acidic residues" evidence="1">
    <location>
        <begin position="100"/>
        <end position="110"/>
    </location>
</feature>
<accession>A0A0J0XV48</accession>
<name>A0A0J0XV48_9TREE</name>
<reference evidence="2 3" key="1">
    <citation type="submission" date="2015-03" db="EMBL/GenBank/DDBJ databases">
        <title>Genomics and transcriptomics of the oil-accumulating basidiomycete yeast T. oleaginosus allow insights into substrate utilization and the diverse evolutionary trajectories of mating systems in fungi.</title>
        <authorList>
            <consortium name="DOE Joint Genome Institute"/>
            <person name="Kourist R."/>
            <person name="Kracht O."/>
            <person name="Bracharz F."/>
            <person name="Lipzen A."/>
            <person name="Nolan M."/>
            <person name="Ohm R."/>
            <person name="Grigoriev I."/>
            <person name="Sun S."/>
            <person name="Heitman J."/>
            <person name="Bruck T."/>
            <person name="Nowrousian M."/>
        </authorList>
    </citation>
    <scope>NUCLEOTIDE SEQUENCE [LARGE SCALE GENOMIC DNA]</scope>
    <source>
        <strain evidence="2 3">IBC0246</strain>
    </source>
</reference>
<dbReference type="EMBL" id="KQ087184">
    <property type="protein sequence ID" value="KLT44942.1"/>
    <property type="molecule type" value="Genomic_DNA"/>
</dbReference>
<dbReference type="GeneID" id="28987029"/>